<keyword evidence="1" id="KW-0812">Transmembrane</keyword>
<evidence type="ECO:0000313" key="3">
    <source>
        <dbReference type="Proteomes" id="UP000030140"/>
    </source>
</evidence>
<dbReference type="PATRIC" id="fig|1300343.5.peg.1902"/>
<evidence type="ECO:0000256" key="1">
    <source>
        <dbReference type="SAM" id="Phobius"/>
    </source>
</evidence>
<dbReference type="OrthoDB" id="1143964at2"/>
<keyword evidence="3" id="KW-1185">Reference proteome</keyword>
<sequence>MTTTQKPSTLFWIIGIVLLLWNLMGASAFIVDNFFTDMIASAYNEEQMAAINATPLWSKILYGISTIGGLLAAILLLARKVGAVRIYAISLIAIIIHTVYNIGFANAMELFGVAAGLIFPLIIILLAIFEYWWSKYSASKGWLK</sequence>
<dbReference type="KEGG" id="ddo:I597_1893"/>
<comment type="caution">
    <text evidence="2">The sequence shown here is derived from an EMBL/GenBank/DDBJ whole genome shotgun (WGS) entry which is preliminary data.</text>
</comment>
<gene>
    <name evidence="2" type="ORF">NV36_03180</name>
</gene>
<keyword evidence="1" id="KW-1133">Transmembrane helix</keyword>
<dbReference type="EMBL" id="JSAQ01000001">
    <property type="protein sequence ID" value="KGO05943.1"/>
    <property type="molecule type" value="Genomic_DNA"/>
</dbReference>
<feature type="transmembrane region" description="Helical" evidence="1">
    <location>
        <begin position="85"/>
        <end position="104"/>
    </location>
</feature>
<proteinExistence type="predicted"/>
<dbReference type="RefSeq" id="WP_035324962.1">
    <property type="nucleotide sequence ID" value="NZ_CP015125.1"/>
</dbReference>
<organism evidence="2 3">
    <name type="scientific">Dokdonia donghaensis DSW-1</name>
    <dbReference type="NCBI Taxonomy" id="1300343"/>
    <lineage>
        <taxon>Bacteria</taxon>
        <taxon>Pseudomonadati</taxon>
        <taxon>Bacteroidota</taxon>
        <taxon>Flavobacteriia</taxon>
        <taxon>Flavobacteriales</taxon>
        <taxon>Flavobacteriaceae</taxon>
        <taxon>Dokdonia</taxon>
    </lineage>
</organism>
<dbReference type="Proteomes" id="UP000030140">
    <property type="component" value="Unassembled WGS sequence"/>
</dbReference>
<accession>A0A0A2GTX2</accession>
<keyword evidence="1" id="KW-0472">Membrane</keyword>
<feature type="transmembrane region" description="Helical" evidence="1">
    <location>
        <begin position="110"/>
        <end position="133"/>
    </location>
</feature>
<feature type="transmembrane region" description="Helical" evidence="1">
    <location>
        <begin position="9"/>
        <end position="31"/>
    </location>
</feature>
<evidence type="ECO:0000313" key="2">
    <source>
        <dbReference type="EMBL" id="KGO05943.1"/>
    </source>
</evidence>
<name>A0A0A2GTX2_9FLAO</name>
<reference evidence="2 3" key="1">
    <citation type="submission" date="2014-10" db="EMBL/GenBank/DDBJ databases">
        <title>Draft genome sequence of the proteorhodopsin-containing marine bacterium Dokdonia donghaensis.</title>
        <authorList>
            <person name="Gomez-Consarnau L."/>
            <person name="Gonzalez J.M."/>
            <person name="Riedel T."/>
            <person name="Jaenicke S."/>
            <person name="Wagner-Doebler I."/>
            <person name="Fuhrman J.A."/>
        </authorList>
    </citation>
    <scope>NUCLEOTIDE SEQUENCE [LARGE SCALE GENOMIC DNA]</scope>
    <source>
        <strain evidence="2 3">DSW-1</strain>
    </source>
</reference>
<dbReference type="AlphaFoldDB" id="A0A0A2GTX2"/>
<protein>
    <submittedName>
        <fullName evidence="2">Uncharacterized protein</fullName>
    </submittedName>
</protein>
<feature type="transmembrane region" description="Helical" evidence="1">
    <location>
        <begin position="60"/>
        <end position="78"/>
    </location>
</feature>